<keyword evidence="2" id="KW-1003">Cell membrane</keyword>
<dbReference type="EMBL" id="CP000828">
    <property type="protein sequence ID" value="ABW28643.1"/>
    <property type="molecule type" value="Genomic_DNA"/>
</dbReference>
<evidence type="ECO:0000256" key="2">
    <source>
        <dbReference type="PIRNR" id="PIRNR016661"/>
    </source>
</evidence>
<gene>
    <name evidence="4" type="ordered locus">AM1_3653</name>
</gene>
<feature type="transmembrane region" description="Helical" evidence="3">
    <location>
        <begin position="99"/>
        <end position="117"/>
    </location>
</feature>
<accession>B0C3E4</accession>
<reference evidence="4 5" key="1">
    <citation type="journal article" date="2008" name="Proc. Natl. Acad. Sci. U.S.A.">
        <title>Niche adaptation and genome expansion in the chlorophyll d-producing cyanobacterium Acaryochloris marina.</title>
        <authorList>
            <person name="Swingley W.D."/>
            <person name="Chen M."/>
            <person name="Cheung P.C."/>
            <person name="Conrad A.L."/>
            <person name="Dejesa L.C."/>
            <person name="Hao J."/>
            <person name="Honchak B.M."/>
            <person name="Karbach L.E."/>
            <person name="Kurdoglu A."/>
            <person name="Lahiri S."/>
            <person name="Mastrian S.D."/>
            <person name="Miyashita H."/>
            <person name="Page L."/>
            <person name="Ramakrishna P."/>
            <person name="Satoh S."/>
            <person name="Sattley W.M."/>
            <person name="Shimada Y."/>
            <person name="Taylor H.L."/>
            <person name="Tomo T."/>
            <person name="Tsuchiya T."/>
            <person name="Wang Z.T."/>
            <person name="Raymond J."/>
            <person name="Mimuro M."/>
            <person name="Blankenship R.E."/>
            <person name="Touchman J.W."/>
        </authorList>
    </citation>
    <scope>NUCLEOTIDE SEQUENCE [LARGE SCALE GENOMIC DNA]</scope>
    <source>
        <strain evidence="5">MBIC 11017</strain>
    </source>
</reference>
<keyword evidence="2 3" id="KW-0472">Membrane</keyword>
<keyword evidence="3" id="KW-0812">Transmembrane</keyword>
<dbReference type="Pfam" id="PF02632">
    <property type="entry name" value="BioY"/>
    <property type="match status" value="1"/>
</dbReference>
<dbReference type="HOGENOM" id="CLU_077931_4_0_3"/>
<feature type="transmembrane region" description="Helical" evidence="3">
    <location>
        <begin position="126"/>
        <end position="148"/>
    </location>
</feature>
<comment type="subcellular location">
    <subcellularLocation>
        <location evidence="2">Cell membrane</location>
        <topology evidence="2">Multi-pass membrane protein</topology>
    </subcellularLocation>
</comment>
<dbReference type="PANTHER" id="PTHR34295">
    <property type="entry name" value="BIOTIN TRANSPORTER BIOY"/>
    <property type="match status" value="1"/>
</dbReference>
<dbReference type="GO" id="GO:0005886">
    <property type="term" value="C:plasma membrane"/>
    <property type="evidence" value="ECO:0007669"/>
    <property type="project" value="UniProtKB-SubCell"/>
</dbReference>
<feature type="transmembrane region" description="Helical" evidence="3">
    <location>
        <begin position="168"/>
        <end position="188"/>
    </location>
</feature>
<dbReference type="OrthoDB" id="9803495at2"/>
<keyword evidence="5" id="KW-1185">Reference proteome</keyword>
<dbReference type="Gene3D" id="1.10.1760.20">
    <property type="match status" value="1"/>
</dbReference>
<dbReference type="PANTHER" id="PTHR34295:SF1">
    <property type="entry name" value="BIOTIN TRANSPORTER BIOY"/>
    <property type="match status" value="1"/>
</dbReference>
<feature type="transmembrane region" description="Helical" evidence="3">
    <location>
        <begin position="43"/>
        <end position="61"/>
    </location>
</feature>
<dbReference type="eggNOG" id="COG1268">
    <property type="taxonomic scope" value="Bacteria"/>
</dbReference>
<dbReference type="GO" id="GO:0015225">
    <property type="term" value="F:biotin transmembrane transporter activity"/>
    <property type="evidence" value="ECO:0007669"/>
    <property type="project" value="UniProtKB-UniRule"/>
</dbReference>
<protein>
    <recommendedName>
        <fullName evidence="2">Biotin transporter</fullName>
    </recommendedName>
</protein>
<dbReference type="InterPro" id="IPR003784">
    <property type="entry name" value="BioY"/>
</dbReference>
<proteinExistence type="inferred from homology"/>
<keyword evidence="2" id="KW-0813">Transport</keyword>
<sequence length="194" mass="20948">MLTTFDELLWAIIGLLLTINGVFIEVAVPVPSTWPIDWNQIDLYSLGATLQIGAVLLVGCLGGKNAGALSQIAYLVLGLSGVQVFSQGGGLGYVQEPTFGYLLGFLPGAWVCGYLAFRSKKSRIEILLLSCLCGLLTIHLFGIVYLTGLSLLQLSSLSWGASIWQFSILPFPGQLIVMCASALIAFLLRRILFY</sequence>
<evidence type="ECO:0000313" key="5">
    <source>
        <dbReference type="Proteomes" id="UP000000268"/>
    </source>
</evidence>
<dbReference type="PIRSF" id="PIRSF016661">
    <property type="entry name" value="BioY"/>
    <property type="match status" value="1"/>
</dbReference>
<dbReference type="KEGG" id="amr:AM1_3653"/>
<dbReference type="Proteomes" id="UP000000268">
    <property type="component" value="Chromosome"/>
</dbReference>
<evidence type="ECO:0000256" key="1">
    <source>
        <dbReference type="ARBA" id="ARBA00010692"/>
    </source>
</evidence>
<name>B0C3E4_ACAM1</name>
<dbReference type="AlphaFoldDB" id="B0C3E4"/>
<dbReference type="STRING" id="329726.AM1_3653"/>
<feature type="transmembrane region" description="Helical" evidence="3">
    <location>
        <begin position="73"/>
        <end position="93"/>
    </location>
</feature>
<keyword evidence="3" id="KW-1133">Transmembrane helix</keyword>
<organism evidence="4 5">
    <name type="scientific">Acaryochloris marina (strain MBIC 11017)</name>
    <dbReference type="NCBI Taxonomy" id="329726"/>
    <lineage>
        <taxon>Bacteria</taxon>
        <taxon>Bacillati</taxon>
        <taxon>Cyanobacteriota</taxon>
        <taxon>Cyanophyceae</taxon>
        <taxon>Acaryochloridales</taxon>
        <taxon>Acaryochloridaceae</taxon>
        <taxon>Acaryochloris</taxon>
    </lineage>
</organism>
<evidence type="ECO:0000256" key="3">
    <source>
        <dbReference type="SAM" id="Phobius"/>
    </source>
</evidence>
<comment type="similarity">
    <text evidence="1 2">Belongs to the BioY family.</text>
</comment>
<evidence type="ECO:0000313" key="4">
    <source>
        <dbReference type="EMBL" id="ABW28643.1"/>
    </source>
</evidence>